<evidence type="ECO:0000313" key="5">
    <source>
        <dbReference type="Proteomes" id="UP000478740"/>
    </source>
</evidence>
<comment type="caution">
    <text evidence="4">The sequence shown here is derived from an EMBL/GenBank/DDBJ whole genome shotgun (WGS) entry which is preliminary data.</text>
</comment>
<feature type="domain" description="SIP-like Rossmann fold" evidence="2">
    <location>
        <begin position="227"/>
        <end position="330"/>
    </location>
</feature>
<dbReference type="PANTHER" id="PTHR30157:SF0">
    <property type="entry name" value="NADPH-DEPENDENT FERRIC-CHELATE REDUCTASE"/>
    <property type="match status" value="1"/>
</dbReference>
<sequence length="336" mass="36309">MFPIRPHRSIGTLSSASGAAAAILRARAAEWEVALIETPDSLTMHVWGSELTLIPDAGSTRIELNAPEQRLIGVLQDSATELFESHGLNIRWDRVNVGALTPGLALMQVERVTPRTPGFLRVRLRGDEAARFGQGSLHFRLLIAPQGRIPQWPRIAENGRTVWPDGADALHRPVYTVADQAADWADFDIFRHAGSPTCDWADRVRPGEEVGIIGPGGGWCPEAGTLRLFGDETALPAIARMLALTQGDARAWISCAPEDLGDLAADPRVTRCDDLLAALNNAELGTGDPDTAEDRHVWFAGPAQAAREARAALLKAGLSKRQFTAAAYWGQPDSRA</sequence>
<proteinExistence type="inferred from homology"/>
<dbReference type="Pfam" id="PF08021">
    <property type="entry name" value="FAD_binding_9"/>
    <property type="match status" value="1"/>
</dbReference>
<dbReference type="CDD" id="cd06193">
    <property type="entry name" value="siderophore_interacting"/>
    <property type="match status" value="1"/>
</dbReference>
<evidence type="ECO:0000313" key="4">
    <source>
        <dbReference type="EMBL" id="MTH64211.1"/>
    </source>
</evidence>
<dbReference type="AlphaFoldDB" id="A0A6L6IX53"/>
<dbReference type="EMBL" id="WMII01000006">
    <property type="protein sequence ID" value="MTH64211.1"/>
    <property type="molecule type" value="Genomic_DNA"/>
</dbReference>
<dbReference type="Gene3D" id="3.40.50.80">
    <property type="entry name" value="Nucleotide-binding domain of ferredoxin-NADP reductase (FNR) module"/>
    <property type="match status" value="1"/>
</dbReference>
<dbReference type="PANTHER" id="PTHR30157">
    <property type="entry name" value="FERRIC REDUCTASE, NADPH-DEPENDENT"/>
    <property type="match status" value="1"/>
</dbReference>
<dbReference type="InterPro" id="IPR039261">
    <property type="entry name" value="FNR_nucleotide-bd"/>
</dbReference>
<dbReference type="InterPro" id="IPR039374">
    <property type="entry name" value="SIP_fam"/>
</dbReference>
<evidence type="ECO:0000256" key="1">
    <source>
        <dbReference type="ARBA" id="ARBA00035644"/>
    </source>
</evidence>
<organism evidence="4 5">
    <name type="scientific">Paracoccus shanxieyensis</name>
    <dbReference type="NCBI Taxonomy" id="2675752"/>
    <lineage>
        <taxon>Bacteria</taxon>
        <taxon>Pseudomonadati</taxon>
        <taxon>Pseudomonadota</taxon>
        <taxon>Alphaproteobacteria</taxon>
        <taxon>Rhodobacterales</taxon>
        <taxon>Paracoccaceae</taxon>
        <taxon>Paracoccus</taxon>
    </lineage>
</organism>
<dbReference type="Proteomes" id="UP000478740">
    <property type="component" value="Unassembled WGS sequence"/>
</dbReference>
<feature type="domain" description="Siderophore-interacting FAD-binding" evidence="3">
    <location>
        <begin position="108"/>
        <end position="218"/>
    </location>
</feature>
<gene>
    <name evidence="4" type="ORF">GL284_08005</name>
</gene>
<accession>A0A6L6IX53</accession>
<dbReference type="RefSeq" id="WP_155044080.1">
    <property type="nucleotide sequence ID" value="NZ_WMIH01000006.1"/>
</dbReference>
<evidence type="ECO:0000259" key="2">
    <source>
        <dbReference type="Pfam" id="PF04954"/>
    </source>
</evidence>
<name>A0A6L6IX53_9RHOB</name>
<reference evidence="4 5" key="1">
    <citation type="submission" date="2019-11" db="EMBL/GenBank/DDBJ databases">
        <authorList>
            <person name="Dong K."/>
        </authorList>
    </citation>
    <scope>NUCLEOTIDE SEQUENCE [LARGE SCALE GENOMIC DNA]</scope>
    <source>
        <strain evidence="4 5">DK608</strain>
    </source>
</reference>
<evidence type="ECO:0000259" key="3">
    <source>
        <dbReference type="Pfam" id="PF08021"/>
    </source>
</evidence>
<dbReference type="Pfam" id="PF04954">
    <property type="entry name" value="SIP"/>
    <property type="match status" value="1"/>
</dbReference>
<dbReference type="Gene3D" id="2.40.30.10">
    <property type="entry name" value="Translation factors"/>
    <property type="match status" value="1"/>
</dbReference>
<keyword evidence="5" id="KW-1185">Reference proteome</keyword>
<protein>
    <submittedName>
        <fullName evidence="4">Siderophore-interacting protein</fullName>
    </submittedName>
</protein>
<dbReference type="InterPro" id="IPR007037">
    <property type="entry name" value="SIP_rossman_dom"/>
</dbReference>
<dbReference type="InterPro" id="IPR013113">
    <property type="entry name" value="SIP_FAD-bd"/>
</dbReference>
<comment type="similarity">
    <text evidence="1">Belongs to the SIP oxidoreductase family.</text>
</comment>